<accession>A0A239M8G6</accession>
<proteinExistence type="inferred from homology"/>
<dbReference type="InterPro" id="IPR053888">
    <property type="entry name" value="MRM3-like_sub_bind"/>
</dbReference>
<name>A0A239M8G6_EKHLU</name>
<dbReference type="InterPro" id="IPR029026">
    <property type="entry name" value="tRNA_m1G_MTases_N"/>
</dbReference>
<dbReference type="SUPFAM" id="SSF55315">
    <property type="entry name" value="L30e-like"/>
    <property type="match status" value="1"/>
</dbReference>
<dbReference type="InterPro" id="IPR029064">
    <property type="entry name" value="Ribosomal_eL30-like_sf"/>
</dbReference>
<feature type="domain" description="tRNA/rRNA methyltransferase SpoU type" evidence="4">
    <location>
        <begin position="104"/>
        <end position="237"/>
    </location>
</feature>
<dbReference type="Pfam" id="PF00588">
    <property type="entry name" value="SpoU_methylase"/>
    <property type="match status" value="1"/>
</dbReference>
<dbReference type="GO" id="GO:0032259">
    <property type="term" value="P:methylation"/>
    <property type="evidence" value="ECO:0007669"/>
    <property type="project" value="UniProtKB-KW"/>
</dbReference>
<dbReference type="SUPFAM" id="SSF75217">
    <property type="entry name" value="alpha/beta knot"/>
    <property type="match status" value="1"/>
</dbReference>
<dbReference type="InterPro" id="IPR029028">
    <property type="entry name" value="Alpha/beta_knot_MTases"/>
</dbReference>
<evidence type="ECO:0000259" key="5">
    <source>
        <dbReference type="Pfam" id="PF22435"/>
    </source>
</evidence>
<gene>
    <name evidence="6" type="ORF">SAMN05421640_3705</name>
</gene>
<reference evidence="6 7" key="1">
    <citation type="submission" date="2017-06" db="EMBL/GenBank/DDBJ databases">
        <authorList>
            <person name="Kim H.J."/>
            <person name="Triplett B.A."/>
        </authorList>
    </citation>
    <scope>NUCLEOTIDE SEQUENCE [LARGE SCALE GENOMIC DNA]</scope>
    <source>
        <strain evidence="6 7">DSM 19307</strain>
    </source>
</reference>
<evidence type="ECO:0000259" key="4">
    <source>
        <dbReference type="Pfam" id="PF00588"/>
    </source>
</evidence>
<keyword evidence="7" id="KW-1185">Reference proteome</keyword>
<dbReference type="PANTHER" id="PTHR43191">
    <property type="entry name" value="RRNA METHYLTRANSFERASE 3"/>
    <property type="match status" value="1"/>
</dbReference>
<feature type="domain" description="MRM3-like substrate binding" evidence="5">
    <location>
        <begin position="8"/>
        <end position="58"/>
    </location>
</feature>
<dbReference type="Gene3D" id="3.40.1280.10">
    <property type="match status" value="1"/>
</dbReference>
<evidence type="ECO:0000313" key="6">
    <source>
        <dbReference type="EMBL" id="SNT38730.1"/>
    </source>
</evidence>
<dbReference type="Pfam" id="PF22435">
    <property type="entry name" value="MRM3-like_sub_bind"/>
    <property type="match status" value="1"/>
</dbReference>
<dbReference type="AlphaFoldDB" id="A0A239M8G6"/>
<dbReference type="Proteomes" id="UP000198393">
    <property type="component" value="Unassembled WGS sequence"/>
</dbReference>
<dbReference type="GO" id="GO:0006396">
    <property type="term" value="P:RNA processing"/>
    <property type="evidence" value="ECO:0007669"/>
    <property type="project" value="InterPro"/>
</dbReference>
<dbReference type="Gene3D" id="3.30.1330.30">
    <property type="match status" value="1"/>
</dbReference>
<evidence type="ECO:0000256" key="3">
    <source>
        <dbReference type="ARBA" id="ARBA00022679"/>
    </source>
</evidence>
<protein>
    <submittedName>
        <fullName evidence="6">RNA methyltransferase, TrmH family</fullName>
    </submittedName>
</protein>
<dbReference type="RefSeq" id="WP_089358365.1">
    <property type="nucleotide sequence ID" value="NZ_FZPD01000007.1"/>
</dbReference>
<dbReference type="PANTHER" id="PTHR43191:SF2">
    <property type="entry name" value="RRNA METHYLTRANSFERASE 3, MITOCHONDRIAL"/>
    <property type="match status" value="1"/>
</dbReference>
<dbReference type="OrthoDB" id="9785673at2"/>
<evidence type="ECO:0000256" key="1">
    <source>
        <dbReference type="ARBA" id="ARBA00007228"/>
    </source>
</evidence>
<keyword evidence="2 6" id="KW-0489">Methyltransferase</keyword>
<comment type="similarity">
    <text evidence="1">Belongs to the class IV-like SAM-binding methyltransferase superfamily. RNA methyltransferase TrmH family.</text>
</comment>
<organism evidence="6 7">
    <name type="scientific">Ekhidna lutea</name>
    <dbReference type="NCBI Taxonomy" id="447679"/>
    <lineage>
        <taxon>Bacteria</taxon>
        <taxon>Pseudomonadati</taxon>
        <taxon>Bacteroidota</taxon>
        <taxon>Cytophagia</taxon>
        <taxon>Cytophagales</taxon>
        <taxon>Reichenbachiellaceae</taxon>
        <taxon>Ekhidna</taxon>
    </lineage>
</organism>
<dbReference type="GO" id="GO:0003723">
    <property type="term" value="F:RNA binding"/>
    <property type="evidence" value="ECO:0007669"/>
    <property type="project" value="InterPro"/>
</dbReference>
<dbReference type="GO" id="GO:0008173">
    <property type="term" value="F:RNA methyltransferase activity"/>
    <property type="evidence" value="ECO:0007669"/>
    <property type="project" value="InterPro"/>
</dbReference>
<dbReference type="CDD" id="cd18109">
    <property type="entry name" value="SpoU-like_RNA-MTase"/>
    <property type="match status" value="1"/>
</dbReference>
<dbReference type="InterPro" id="IPR001537">
    <property type="entry name" value="SpoU_MeTrfase"/>
</dbReference>
<evidence type="ECO:0000313" key="7">
    <source>
        <dbReference type="Proteomes" id="UP000198393"/>
    </source>
</evidence>
<sequence length="243" mass="27235">MLSRKDQKFIKSLKVKKYRTREKCFLVEGAKNVQELINSDYKIEFLVGSESFISQNLKSGSHRNEIVKPDLLEQLGTFKTNEDAIAVARMKEWNGHQINFDDHIFLLDGVGDPGNVGTIIRTLDWFGFDQVVCSEGCAEFYHPKVINSTMGSFTRMKVFNVDISEFYSQNNLPVFAADMSGKSIKDFKPEHPVVIVLGSESHGVGDTTRKNISDYLSIPKFGNAESLNVGIATGILAAHFRMS</sequence>
<dbReference type="InterPro" id="IPR051259">
    <property type="entry name" value="rRNA_Methyltransferase"/>
</dbReference>
<keyword evidence="3 6" id="KW-0808">Transferase</keyword>
<evidence type="ECO:0000256" key="2">
    <source>
        <dbReference type="ARBA" id="ARBA00022603"/>
    </source>
</evidence>
<dbReference type="EMBL" id="FZPD01000007">
    <property type="protein sequence ID" value="SNT38730.1"/>
    <property type="molecule type" value="Genomic_DNA"/>
</dbReference>